<dbReference type="SUPFAM" id="SSF57414">
    <property type="entry name" value="Hairpin loop containing domain-like"/>
    <property type="match status" value="2"/>
</dbReference>
<dbReference type="Proteomes" id="UP000271087">
    <property type="component" value="Unassembled WGS sequence"/>
</dbReference>
<keyword evidence="3" id="KW-0597">Phosphoprotein</keyword>
<dbReference type="Pfam" id="PF12409">
    <property type="entry name" value="P5-ATPase"/>
    <property type="match status" value="1"/>
</dbReference>
<evidence type="ECO:0000256" key="14">
    <source>
        <dbReference type="SAM" id="MobiDB-lite"/>
    </source>
</evidence>
<dbReference type="FunFam" id="1.20.1110.10:FF:000023">
    <property type="entry name" value="Cation-transporting ATPase"/>
    <property type="match status" value="1"/>
</dbReference>
<feature type="region of interest" description="Disordered" evidence="14">
    <location>
        <begin position="374"/>
        <end position="407"/>
    </location>
</feature>
<dbReference type="Gene3D" id="2.70.150.10">
    <property type="entry name" value="Calcium-transporting ATPase, cytoplasmic transduction domain A"/>
    <property type="match status" value="1"/>
</dbReference>
<dbReference type="CDD" id="cd07542">
    <property type="entry name" value="P-type_ATPase_cation"/>
    <property type="match status" value="1"/>
</dbReference>
<dbReference type="InterPro" id="IPR003609">
    <property type="entry name" value="Pan_app"/>
</dbReference>
<keyword evidence="6 13" id="KW-0547">Nucleotide-binding</keyword>
<evidence type="ECO:0000256" key="9">
    <source>
        <dbReference type="ARBA" id="ARBA00022967"/>
    </source>
</evidence>
<dbReference type="SFLD" id="SFLDF00027">
    <property type="entry name" value="p-type_atpase"/>
    <property type="match status" value="1"/>
</dbReference>
<dbReference type="OrthoDB" id="48943at2759"/>
<dbReference type="InterPro" id="IPR044492">
    <property type="entry name" value="P_typ_ATPase_HD_dom"/>
</dbReference>
<keyword evidence="10 13" id="KW-1133">Transmembrane helix</keyword>
<evidence type="ECO:0000313" key="16">
    <source>
        <dbReference type="EMBL" id="VDK71365.1"/>
    </source>
</evidence>
<dbReference type="InterPro" id="IPR047819">
    <property type="entry name" value="P5A-ATPase_N"/>
</dbReference>
<dbReference type="GO" id="GO:0005524">
    <property type="term" value="F:ATP binding"/>
    <property type="evidence" value="ECO:0007669"/>
    <property type="project" value="UniProtKB-UniRule"/>
</dbReference>
<feature type="transmembrane region" description="Helical" evidence="13">
    <location>
        <begin position="1569"/>
        <end position="1589"/>
    </location>
</feature>
<evidence type="ECO:0000256" key="6">
    <source>
        <dbReference type="ARBA" id="ARBA00022741"/>
    </source>
</evidence>
<dbReference type="NCBIfam" id="TIGR01657">
    <property type="entry name" value="P-ATPase-V"/>
    <property type="match status" value="1"/>
</dbReference>
<dbReference type="GO" id="GO:0016020">
    <property type="term" value="C:membrane"/>
    <property type="evidence" value="ECO:0007669"/>
    <property type="project" value="UniProtKB-SubCell"/>
</dbReference>
<dbReference type="Pfam" id="PF00690">
    <property type="entry name" value="Cation_ATPase_N"/>
    <property type="match status" value="1"/>
</dbReference>
<feature type="domain" description="Apple" evidence="15">
    <location>
        <begin position="130"/>
        <end position="211"/>
    </location>
</feature>
<dbReference type="GO" id="GO:0015662">
    <property type="term" value="F:P-type ion transporter activity"/>
    <property type="evidence" value="ECO:0007669"/>
    <property type="project" value="InterPro"/>
</dbReference>
<dbReference type="NCBIfam" id="TIGR01494">
    <property type="entry name" value="ATPase_P-type"/>
    <property type="match status" value="2"/>
</dbReference>
<feature type="transmembrane region" description="Helical" evidence="13">
    <location>
        <begin position="1047"/>
        <end position="1069"/>
    </location>
</feature>
<dbReference type="PROSITE" id="PS50948">
    <property type="entry name" value="PAN"/>
    <property type="match status" value="2"/>
</dbReference>
<evidence type="ECO:0000313" key="18">
    <source>
        <dbReference type="WBParaSite" id="nOo.2.0.1.t04002-RA"/>
    </source>
</evidence>
<dbReference type="InterPro" id="IPR059000">
    <property type="entry name" value="ATPase_P-type_domA"/>
</dbReference>
<dbReference type="InterPro" id="IPR000884">
    <property type="entry name" value="TSP1_rpt"/>
</dbReference>
<comment type="similarity">
    <text evidence="2 13">Belongs to the cation transport ATPase (P-type) (TC 3.A.3) family. Type V subfamily.</text>
</comment>
<reference evidence="16 17" key="2">
    <citation type="submission" date="2018-08" db="EMBL/GenBank/DDBJ databases">
        <authorList>
            <person name="Laetsch R D."/>
            <person name="Stevens L."/>
            <person name="Kumar S."/>
            <person name="Blaxter L. M."/>
        </authorList>
    </citation>
    <scope>NUCLEOTIDE SEQUENCE [LARGE SCALE GENOMIC DNA]</scope>
</reference>
<dbReference type="Pfam" id="PF13246">
    <property type="entry name" value="Cation_ATPase"/>
    <property type="match status" value="1"/>
</dbReference>
<evidence type="ECO:0000256" key="8">
    <source>
        <dbReference type="ARBA" id="ARBA00022842"/>
    </source>
</evidence>
<evidence type="ECO:0000256" key="1">
    <source>
        <dbReference type="ARBA" id="ARBA00004141"/>
    </source>
</evidence>
<keyword evidence="8 13" id="KW-0460">Magnesium</keyword>
<dbReference type="SUPFAM" id="SSF81665">
    <property type="entry name" value="Calcium ATPase, transmembrane domain M"/>
    <property type="match status" value="1"/>
</dbReference>
<feature type="transmembrane region" description="Helical" evidence="13">
    <location>
        <begin position="814"/>
        <end position="835"/>
    </location>
</feature>
<keyword evidence="9 13" id="KW-1278">Translocase</keyword>
<dbReference type="WBParaSite" id="nOo.2.0.1.t04002-RA">
    <property type="protein sequence ID" value="nOo.2.0.1.t04002-RA"/>
    <property type="gene ID" value="nOo.2.0.1.g04002"/>
</dbReference>
<evidence type="ECO:0000256" key="3">
    <source>
        <dbReference type="ARBA" id="ARBA00022553"/>
    </source>
</evidence>
<feature type="transmembrane region" description="Helical" evidence="13">
    <location>
        <begin position="665"/>
        <end position="685"/>
    </location>
</feature>
<feature type="region of interest" description="Disordered" evidence="14">
    <location>
        <begin position="492"/>
        <end position="548"/>
    </location>
</feature>
<evidence type="ECO:0000259" key="15">
    <source>
        <dbReference type="PROSITE" id="PS50948"/>
    </source>
</evidence>
<dbReference type="InterPro" id="IPR023299">
    <property type="entry name" value="ATPase_P-typ_cyto_dom_N"/>
</dbReference>
<dbReference type="InterPro" id="IPR023298">
    <property type="entry name" value="ATPase_P-typ_TM_dom_sf"/>
</dbReference>
<dbReference type="EC" id="7.2.2.-" evidence="13"/>
<dbReference type="InterPro" id="IPR001757">
    <property type="entry name" value="P_typ_ATPase"/>
</dbReference>
<evidence type="ECO:0000256" key="10">
    <source>
        <dbReference type="ARBA" id="ARBA00022989"/>
    </source>
</evidence>
<dbReference type="PANTHER" id="PTHR45630:SF8">
    <property type="entry name" value="CATION-TRANSPORTING ATPASE"/>
    <property type="match status" value="1"/>
</dbReference>
<feature type="transmembrane region" description="Helical" evidence="13">
    <location>
        <begin position="1726"/>
        <end position="1744"/>
    </location>
</feature>
<evidence type="ECO:0000256" key="7">
    <source>
        <dbReference type="ARBA" id="ARBA00022840"/>
    </source>
</evidence>
<dbReference type="Gene3D" id="1.20.1110.10">
    <property type="entry name" value="Calcium-transporting ATPase, transmembrane domain"/>
    <property type="match status" value="1"/>
</dbReference>
<dbReference type="GO" id="GO:0019829">
    <property type="term" value="F:ATPase-coupled monoatomic cation transmembrane transporter activity"/>
    <property type="evidence" value="ECO:0007669"/>
    <property type="project" value="UniProtKB-UniRule"/>
</dbReference>
<dbReference type="InterPro" id="IPR006544">
    <property type="entry name" value="P-type_TPase_V"/>
</dbReference>
<keyword evidence="11 13" id="KW-0472">Membrane</keyword>
<dbReference type="SFLD" id="SFLDG00002">
    <property type="entry name" value="C1.7:_P-type_atpase_like"/>
    <property type="match status" value="1"/>
</dbReference>
<dbReference type="Gene3D" id="3.40.1110.10">
    <property type="entry name" value="Calcium-transporting ATPase, cytoplasmic domain N"/>
    <property type="match status" value="1"/>
</dbReference>
<evidence type="ECO:0000256" key="12">
    <source>
        <dbReference type="ARBA" id="ARBA00049360"/>
    </source>
</evidence>
<dbReference type="SUPFAM" id="SSF81660">
    <property type="entry name" value="Metal cation-transporting ATPase, ATP-binding domain N"/>
    <property type="match status" value="1"/>
</dbReference>
<feature type="transmembrane region" description="Helical" evidence="13">
    <location>
        <begin position="1653"/>
        <end position="1673"/>
    </location>
</feature>
<dbReference type="SUPFAM" id="SSF81653">
    <property type="entry name" value="Calcium ATPase, transduction domain A"/>
    <property type="match status" value="1"/>
</dbReference>
<feature type="transmembrane region" description="Helical" evidence="13">
    <location>
        <begin position="1610"/>
        <end position="1633"/>
    </location>
</feature>
<dbReference type="EMBL" id="UYRW01000835">
    <property type="protein sequence ID" value="VDK71365.1"/>
    <property type="molecule type" value="Genomic_DNA"/>
</dbReference>
<dbReference type="PRINTS" id="PR00119">
    <property type="entry name" value="CATATPASE"/>
</dbReference>
<proteinExistence type="inferred from homology"/>
<organism evidence="18">
    <name type="scientific">Onchocerca ochengi</name>
    <name type="common">Filarial nematode worm</name>
    <dbReference type="NCBI Taxonomy" id="42157"/>
    <lineage>
        <taxon>Eukaryota</taxon>
        <taxon>Metazoa</taxon>
        <taxon>Ecdysozoa</taxon>
        <taxon>Nematoda</taxon>
        <taxon>Chromadorea</taxon>
        <taxon>Rhabditida</taxon>
        <taxon>Spirurina</taxon>
        <taxon>Spiruromorpha</taxon>
        <taxon>Filarioidea</taxon>
        <taxon>Onchocercidae</taxon>
        <taxon>Onchocerca</taxon>
    </lineage>
</organism>
<feature type="transmembrane region" description="Helical" evidence="13">
    <location>
        <begin position="1541"/>
        <end position="1563"/>
    </location>
</feature>
<feature type="domain" description="Apple" evidence="15">
    <location>
        <begin position="34"/>
        <end position="122"/>
    </location>
</feature>
<name>A0A182E7K9_ONCOC</name>
<keyword evidence="5 13" id="KW-0479">Metal-binding</keyword>
<evidence type="ECO:0000256" key="4">
    <source>
        <dbReference type="ARBA" id="ARBA00022692"/>
    </source>
</evidence>
<dbReference type="PANTHER" id="PTHR45630">
    <property type="entry name" value="CATION-TRANSPORTING ATPASE-RELATED"/>
    <property type="match status" value="1"/>
</dbReference>
<reference evidence="18" key="1">
    <citation type="submission" date="2016-06" db="UniProtKB">
        <authorList>
            <consortium name="WormBaseParasite"/>
        </authorList>
    </citation>
    <scope>IDENTIFICATION</scope>
</reference>
<dbReference type="GO" id="GO:0016887">
    <property type="term" value="F:ATP hydrolysis activity"/>
    <property type="evidence" value="ECO:0007669"/>
    <property type="project" value="InterPro"/>
</dbReference>
<dbReference type="SFLD" id="SFLDS00003">
    <property type="entry name" value="Haloacid_Dehalogenase"/>
    <property type="match status" value="1"/>
</dbReference>
<dbReference type="Gene3D" id="3.50.4.10">
    <property type="entry name" value="Hepatocyte Growth Factor"/>
    <property type="match status" value="1"/>
</dbReference>
<keyword evidence="7 13" id="KW-0067">ATP-binding</keyword>
<keyword evidence="17" id="KW-1185">Reference proteome</keyword>
<feature type="transmembrane region" description="Helical" evidence="13">
    <location>
        <begin position="1011"/>
        <end position="1035"/>
    </location>
</feature>
<feature type="compositionally biased region" description="Basic and acidic residues" evidence="14">
    <location>
        <begin position="539"/>
        <end position="548"/>
    </location>
</feature>
<dbReference type="InterPro" id="IPR036412">
    <property type="entry name" value="HAD-like_sf"/>
</dbReference>
<dbReference type="Pfam" id="PF00122">
    <property type="entry name" value="E1-E2_ATPase"/>
    <property type="match status" value="1"/>
</dbReference>
<dbReference type="InterPro" id="IPR047821">
    <property type="entry name" value="P5B-type_ATPase"/>
</dbReference>
<dbReference type="STRING" id="42157.A0A182E7K9"/>
<dbReference type="PROSITE" id="PS00154">
    <property type="entry name" value="ATPASE_E1_E2"/>
    <property type="match status" value="1"/>
</dbReference>
<feature type="compositionally biased region" description="Polar residues" evidence="14">
    <location>
        <begin position="387"/>
        <end position="407"/>
    </location>
</feature>
<dbReference type="GO" id="GO:0015203">
    <property type="term" value="F:polyamine transmembrane transporter activity"/>
    <property type="evidence" value="ECO:0007669"/>
    <property type="project" value="TreeGrafter"/>
</dbReference>
<dbReference type="InterPro" id="IPR018303">
    <property type="entry name" value="ATPase_P-typ_P_site"/>
</dbReference>
<feature type="transmembrane region" description="Helical" evidence="13">
    <location>
        <begin position="841"/>
        <end position="859"/>
    </location>
</feature>
<dbReference type="InterPro" id="IPR008250">
    <property type="entry name" value="ATPase_P-typ_transduc_dom_A_sf"/>
</dbReference>
<evidence type="ECO:0000256" key="13">
    <source>
        <dbReference type="RuleBase" id="RU362082"/>
    </source>
</evidence>
<evidence type="ECO:0000313" key="17">
    <source>
        <dbReference type="Proteomes" id="UP000271087"/>
    </source>
</evidence>
<protein>
    <recommendedName>
        <fullName evidence="13">Cation-transporting ATPase</fullName>
        <ecNumber evidence="13">7.2.2.-</ecNumber>
    </recommendedName>
</protein>
<dbReference type="Pfam" id="PF00024">
    <property type="entry name" value="PAN_1"/>
    <property type="match status" value="2"/>
</dbReference>
<dbReference type="SUPFAM" id="SSF56784">
    <property type="entry name" value="HAD-like"/>
    <property type="match status" value="1"/>
</dbReference>
<keyword evidence="4 13" id="KW-0812">Transmembrane</keyword>
<dbReference type="CDD" id="cd01099">
    <property type="entry name" value="PAN_AP_HGF"/>
    <property type="match status" value="1"/>
</dbReference>
<evidence type="ECO:0000256" key="5">
    <source>
        <dbReference type="ARBA" id="ARBA00022723"/>
    </source>
</evidence>
<sequence length="1806" mass="203194">MSGEEASKIMIIGNRSCNGSCSDSPDHVHPKTLCENRLTAFTVSDNTCLVSSSSLVYEDVTEEVCLKMCSSNRDSNGRTILCASVVYDHAVFVCTVFRSKSYPEGDLKTEVTPGKRLFEKFCLKDAPIECADSRFLKVHQSVIIGYARNVSLARSIDECIEQCLTEHFQCRSAMYFYTEGECITNTESAMTQPASFAREESDKVIYIQNGCPTILALQKQLEKSAARATAITAEPSLIADENIENVKGEAETIRSTTIISEDNSNNNKGKKEGREIPDTDDITAVNSSIEENTLKQRNYLNDRIHNDKEKSDNSFEIDSGKFASSEEATEASTIKEMSKILERNLKRVKTESDTANFREHLKSLKQTKLQQMKREFTPEENEENHVGKNSSLEISPSPHQVENQQTERANSVIVVQEGIKAQKPIKRLNIITLNKFKDENHFSEWSNWSPCRRLGEKRIRRRKCYNLQKCVGALMEVKKCPKTIRKVEPEFKDGDGLQKANDSVPVMSVPPEKLNLPNKTDLGTGILDDISSQSQQPHSENESTEKTNEKIWSPWRGICQEFASGHPCKNHEIIGFESRDCLAIDNAKCKGPFFRLVSYPKYPNMSTIHLLPPEEAMHSEFTERRTVRKDTFKRMPAQATHSAHITVDDENLYLWGYKTNRIKAALTWIVSVLTLGTFRLLLYWYPRWWVKCTASECSLSTADCLLIRDADMNVAFRPVICMISDAVMQLGLPVAGFRMADISTLRYFTFKKLLHLWYPDENRFISIDSVDVDIDFHRFHIMAEKGLSSADVAKRLAVYGKNLININLKPLHVLLFREVISPFYIFQLFSVAIWFSDHYEIYASVIVAMSLFSIALDLYQTRKQERKLRSMVHSSAFVQVLRNGENLIKISSEELVPGDVILIPPNGCNMQCDAVLINGTVIVNESMLTGESVPVTKAALPDTDDESSVFSLKKHSRHVLFCGTQVLQTRYYAGKSVKAVVFRTAYTTLKGQLVRSIMYPKPIDLRFTRDLFKFIGFLGCIAFCGFSYTIVTMILRGTDVRKVIVRALDIITVVVPPALPAAMNVGILASHMRLHRKDIYCIAPSTINTCGAINVVCFDKTGTLTEDGLDFHCVCPVVHNDDKEPMFRHEFPSLNIKEMWDYRQLVEAVSTCHSLTCINGLLCGDPLDLILFKNTAWTLDETMNSRIAETARFDILAPPVVRSVPGACGCDREIELAILRQFTFSSSLQRMSVIVHDPEDESHDMTLYCKGAPEMIASLCQPSSIPANYSVRSRESFLRALVANVVNDYAQHGYRLIAVACKKLHISFPKSQRVNREQVENDLTLLGLVTMENRLKTQTVDVIHQLNKAHIRTVMVTGDNILTALSVARECGIIQPIKKAYIVECGTRDSPNSRIPLLVKQAASSSEDLLDDSSSVYDMESRSFIDPAYQLSVSGPTFEVISREYPELLLKFVTVCDVFARMSPEQKQMLVNKLQELEYTVAMCGDGANDCAALKAAHAGISLSEAEASIAAPFTSRVPDIRCVPMIIREGRAALVTSFGIFKYMASYSLTQFISVVLLYWLTTNLTDFQFLFIDLFLVTTMAACFGYTPPCQKLAVSPPPTKLLSSASLLSVLGQLLIVFVFQLSVFIYTAAQPWFMPYSIPFGTSVEDKRSMQGTAVFCLSSFQYLTLAVIYSRGPPYRKTIFSNTPFCACLVILISICVWLTIDPPYFVARHMEYDPLPELAYRIFVLVVAFNYILCAYLYETGVIEYLILTVGEKWRKKHSVETDADMLNKNEKILLSISSSPSWIPSAAESSNDHFGLYSF</sequence>
<comment type="subcellular location">
    <subcellularLocation>
        <location evidence="1 13">Membrane</location>
        <topology evidence="1 13">Multi-pass membrane protein</topology>
    </subcellularLocation>
</comment>
<dbReference type="InterPro" id="IPR004014">
    <property type="entry name" value="ATPase_P-typ_cation-transptr_N"/>
</dbReference>
<evidence type="ECO:0000256" key="2">
    <source>
        <dbReference type="ARBA" id="ARBA00006000"/>
    </source>
</evidence>
<dbReference type="GO" id="GO:0046872">
    <property type="term" value="F:metal ion binding"/>
    <property type="evidence" value="ECO:0007669"/>
    <property type="project" value="UniProtKB-UniRule"/>
</dbReference>
<dbReference type="SMART" id="SM00473">
    <property type="entry name" value="PAN_AP"/>
    <property type="match status" value="2"/>
</dbReference>
<feature type="transmembrane region" description="Helical" evidence="13">
    <location>
        <begin position="1685"/>
        <end position="1706"/>
    </location>
</feature>
<dbReference type="GO" id="GO:0006874">
    <property type="term" value="P:intracellular calcium ion homeostasis"/>
    <property type="evidence" value="ECO:0007669"/>
    <property type="project" value="TreeGrafter"/>
</dbReference>
<accession>A0A182E7K9</accession>
<gene>
    <name evidence="16" type="ORF">NOO_LOCUS4002</name>
</gene>
<dbReference type="Gene3D" id="3.40.50.1000">
    <property type="entry name" value="HAD superfamily/HAD-like"/>
    <property type="match status" value="1"/>
</dbReference>
<comment type="catalytic activity">
    <reaction evidence="12 13">
        <text>ATP + H2O = ADP + phosphate + H(+)</text>
        <dbReference type="Rhea" id="RHEA:13065"/>
        <dbReference type="ChEBI" id="CHEBI:15377"/>
        <dbReference type="ChEBI" id="CHEBI:15378"/>
        <dbReference type="ChEBI" id="CHEBI:30616"/>
        <dbReference type="ChEBI" id="CHEBI:43474"/>
        <dbReference type="ChEBI" id="CHEBI:456216"/>
    </reaction>
</comment>
<dbReference type="InterPro" id="IPR023214">
    <property type="entry name" value="HAD_sf"/>
</dbReference>
<dbReference type="PROSITE" id="PS50092">
    <property type="entry name" value="TSP1"/>
    <property type="match status" value="1"/>
</dbReference>
<evidence type="ECO:0000256" key="11">
    <source>
        <dbReference type="ARBA" id="ARBA00023136"/>
    </source>
</evidence>
<dbReference type="FunFam" id="3.40.50.1000:FF:000068">
    <property type="entry name" value="Cation-transporting ATPase"/>
    <property type="match status" value="1"/>
</dbReference>
<dbReference type="SMART" id="SM00831">
    <property type="entry name" value="Cation_ATPase_N"/>
    <property type="match status" value="1"/>
</dbReference>